<dbReference type="Pfam" id="PF02926">
    <property type="entry name" value="THUMP"/>
    <property type="match status" value="1"/>
</dbReference>
<keyword evidence="1" id="KW-0694">RNA-binding</keyword>
<organism evidence="3 4">
    <name type="scientific">Pongo abelii</name>
    <name type="common">Sumatran orangutan</name>
    <name type="synonym">Pongo pygmaeus abelii</name>
    <dbReference type="NCBI Taxonomy" id="9601"/>
    <lineage>
        <taxon>Eukaryota</taxon>
        <taxon>Metazoa</taxon>
        <taxon>Chordata</taxon>
        <taxon>Craniata</taxon>
        <taxon>Vertebrata</taxon>
        <taxon>Euteleostomi</taxon>
        <taxon>Mammalia</taxon>
        <taxon>Eutheria</taxon>
        <taxon>Euarchontoglires</taxon>
        <taxon>Primates</taxon>
        <taxon>Haplorrhini</taxon>
        <taxon>Catarrhini</taxon>
        <taxon>Hominidae</taxon>
        <taxon>Pongo</taxon>
    </lineage>
</organism>
<evidence type="ECO:0000259" key="2">
    <source>
        <dbReference type="PROSITE" id="PS51165"/>
    </source>
</evidence>
<dbReference type="Proteomes" id="UP000001595">
    <property type="component" value="Chromosome 12"/>
</dbReference>
<evidence type="ECO:0000313" key="4">
    <source>
        <dbReference type="Proteomes" id="UP000001595"/>
    </source>
</evidence>
<evidence type="ECO:0000313" key="3">
    <source>
        <dbReference type="Ensembl" id="ENSPPYP00000030719.1"/>
    </source>
</evidence>
<dbReference type="InterPro" id="IPR040183">
    <property type="entry name" value="THUMPD1-like"/>
</dbReference>
<feature type="domain" description="THUMP" evidence="2">
    <location>
        <begin position="1"/>
        <end position="47"/>
    </location>
</feature>
<dbReference type="GeneTree" id="ENSGT00390000002365"/>
<dbReference type="AlphaFoldDB" id="A0A8I5YL22"/>
<dbReference type="GO" id="GO:0003723">
    <property type="term" value="F:RNA binding"/>
    <property type="evidence" value="ECO:0007669"/>
    <property type="project" value="UniProtKB-UniRule"/>
</dbReference>
<reference evidence="3" key="2">
    <citation type="submission" date="2025-08" db="UniProtKB">
        <authorList>
            <consortium name="Ensembl"/>
        </authorList>
    </citation>
    <scope>IDENTIFICATION</scope>
</reference>
<protein>
    <recommendedName>
        <fullName evidence="2">THUMP domain-containing protein</fullName>
    </recommendedName>
</protein>
<dbReference type="SUPFAM" id="SSF143437">
    <property type="entry name" value="THUMP domain-like"/>
    <property type="match status" value="1"/>
</dbReference>
<dbReference type="PROSITE" id="PS51165">
    <property type="entry name" value="THUMP"/>
    <property type="match status" value="1"/>
</dbReference>
<keyword evidence="4" id="KW-1185">Reference proteome</keyword>
<dbReference type="Gene3D" id="3.30.2300.10">
    <property type="entry name" value="THUMP superfamily"/>
    <property type="match status" value="1"/>
</dbReference>
<accession>A0A8I5YL22</accession>
<dbReference type="Ensembl" id="ENSPPYT00000058552.1">
    <property type="protein sequence ID" value="ENSPPYP00000030719.1"/>
    <property type="gene ID" value="ENSPPYG00000039124.1"/>
</dbReference>
<name>A0A8I5YL22_PONAB</name>
<reference evidence="3" key="3">
    <citation type="submission" date="2025-09" db="UniProtKB">
        <authorList>
            <consortium name="Ensembl"/>
        </authorList>
    </citation>
    <scope>IDENTIFICATION</scope>
</reference>
<sequence>MNREDVIKELAGIVGTLNSENKVHLTNPQYTVLVEIIRAVCCLSVMKDYMFRKYNLQEVVKSPKDPSQFNPKQENGKEAILESADKSDQNNPAEGKNNQQTHQGFATNAERRCLLFVNNSLYDDCKCQRLPLNKAWIQLQSEVFQNIFSCALQRRICKICTPRWWWKMADQLNSDVSSAQLLMPSCYQKIVNRTEPNPKLS</sequence>
<dbReference type="PANTHER" id="PTHR13452">
    <property type="entry name" value="THUMP DOMAIN CONTAINING PROTEIN 1-RELATED"/>
    <property type="match status" value="1"/>
</dbReference>
<proteinExistence type="predicted"/>
<reference evidence="3 4" key="1">
    <citation type="submission" date="2008-02" db="EMBL/GenBank/DDBJ databases">
        <title>A 6x draft sequence assembly of the Pongo pygmaeus abelii genome.</title>
        <authorList>
            <person name="Wilson R.K."/>
            <person name="Mardis E."/>
        </authorList>
    </citation>
    <scope>NUCLEOTIDE SEQUENCE [LARGE SCALE GENOMIC DNA]</scope>
</reference>
<dbReference type="PANTHER" id="PTHR13452:SF10">
    <property type="entry name" value="THUMP DOMAIN-CONTAINING PROTEIN 1"/>
    <property type="match status" value="1"/>
</dbReference>
<evidence type="ECO:0000256" key="1">
    <source>
        <dbReference type="PROSITE-ProRule" id="PRU00529"/>
    </source>
</evidence>
<dbReference type="GO" id="GO:0006400">
    <property type="term" value="P:tRNA modification"/>
    <property type="evidence" value="ECO:0007669"/>
    <property type="project" value="InterPro"/>
</dbReference>
<dbReference type="InterPro" id="IPR004114">
    <property type="entry name" value="THUMP_dom"/>
</dbReference>